<keyword evidence="2" id="KW-1185">Reference proteome</keyword>
<dbReference type="InterPro" id="IPR036909">
    <property type="entry name" value="Cyt_c-like_dom_sf"/>
</dbReference>
<proteinExistence type="predicted"/>
<accession>A0A5K7S7A0</accession>
<dbReference type="GO" id="GO:0009055">
    <property type="term" value="F:electron transfer activity"/>
    <property type="evidence" value="ECO:0007669"/>
    <property type="project" value="InterPro"/>
</dbReference>
<name>A0A5K7S7A0_9BACT</name>
<dbReference type="Gene3D" id="1.10.760.10">
    <property type="entry name" value="Cytochrome c-like domain"/>
    <property type="match status" value="1"/>
</dbReference>
<dbReference type="SUPFAM" id="SSF46626">
    <property type="entry name" value="Cytochrome c"/>
    <property type="match status" value="1"/>
</dbReference>
<dbReference type="InterPro" id="IPR018588">
    <property type="entry name" value="Dihaem_cytochrome-c"/>
</dbReference>
<evidence type="ECO:0008006" key="3">
    <source>
        <dbReference type="Google" id="ProtNLM"/>
    </source>
</evidence>
<dbReference type="EMBL" id="AP018694">
    <property type="protein sequence ID" value="BBE17400.1"/>
    <property type="molecule type" value="Genomic_DNA"/>
</dbReference>
<sequence>MAGRTLYINHCGSCHNLHLPEQYTQAHWEKVMPGMRLKAKISEEEAKLISNFVLARCKPD</sequence>
<dbReference type="AlphaFoldDB" id="A0A5K7S7A0"/>
<dbReference type="Proteomes" id="UP001193389">
    <property type="component" value="Chromosome"/>
</dbReference>
<evidence type="ECO:0000313" key="1">
    <source>
        <dbReference type="EMBL" id="BBE17400.1"/>
    </source>
</evidence>
<reference evidence="1" key="1">
    <citation type="journal article" date="2020" name="Int. J. Syst. Evol. Microbiol.">
        <title>Aquipluma nitroreducens gen. nov. sp. nov., a novel facultatively anaerobic bacterium isolated from a freshwater lake.</title>
        <authorList>
            <person name="Watanabe M."/>
            <person name="Kojima H."/>
            <person name="Fukui M."/>
        </authorList>
    </citation>
    <scope>NUCLEOTIDE SEQUENCE</scope>
    <source>
        <strain evidence="1">MeG22</strain>
    </source>
</reference>
<dbReference type="Pfam" id="PF09626">
    <property type="entry name" value="DHC"/>
    <property type="match status" value="1"/>
</dbReference>
<dbReference type="KEGG" id="anf:AQPE_1550"/>
<protein>
    <recommendedName>
        <fullName evidence="3">Cytochrome c domain-containing protein</fullName>
    </recommendedName>
</protein>
<gene>
    <name evidence="1" type="ORF">AQPE_1550</name>
</gene>
<organism evidence="1 2">
    <name type="scientific">Aquipluma nitroreducens</name>
    <dbReference type="NCBI Taxonomy" id="2010828"/>
    <lineage>
        <taxon>Bacteria</taxon>
        <taxon>Pseudomonadati</taxon>
        <taxon>Bacteroidota</taxon>
        <taxon>Bacteroidia</taxon>
        <taxon>Marinilabiliales</taxon>
        <taxon>Prolixibacteraceae</taxon>
        <taxon>Aquipluma</taxon>
    </lineage>
</organism>
<evidence type="ECO:0000313" key="2">
    <source>
        <dbReference type="Proteomes" id="UP001193389"/>
    </source>
</evidence>
<dbReference type="GO" id="GO:0020037">
    <property type="term" value="F:heme binding"/>
    <property type="evidence" value="ECO:0007669"/>
    <property type="project" value="InterPro"/>
</dbReference>